<reference evidence="1 2" key="1">
    <citation type="submission" date="2015-01" db="EMBL/GenBank/DDBJ databases">
        <title>Evolution of Trichinella species and genotypes.</title>
        <authorList>
            <person name="Korhonen P.K."/>
            <person name="Edoardo P."/>
            <person name="Giuseppe L.R."/>
            <person name="Gasser R.B."/>
        </authorList>
    </citation>
    <scope>NUCLEOTIDE SEQUENCE [LARGE SCALE GENOMIC DNA]</scope>
    <source>
        <strain evidence="1">ISS417</strain>
    </source>
</reference>
<keyword evidence="2" id="KW-1185">Reference proteome</keyword>
<evidence type="ECO:0000313" key="2">
    <source>
        <dbReference type="Proteomes" id="UP000055048"/>
    </source>
</evidence>
<dbReference type="EMBL" id="JYDJ01000020">
    <property type="protein sequence ID" value="KRX49072.1"/>
    <property type="molecule type" value="Genomic_DNA"/>
</dbReference>
<dbReference type="Proteomes" id="UP000055048">
    <property type="component" value="Unassembled WGS sequence"/>
</dbReference>
<proteinExistence type="predicted"/>
<name>A0A0V0UCT8_9BILA</name>
<comment type="caution">
    <text evidence="1">The sequence shown here is derived from an EMBL/GenBank/DDBJ whole genome shotgun (WGS) entry which is preliminary data.</text>
</comment>
<organism evidence="1 2">
    <name type="scientific">Trichinella murrelli</name>
    <dbReference type="NCBI Taxonomy" id="144512"/>
    <lineage>
        <taxon>Eukaryota</taxon>
        <taxon>Metazoa</taxon>
        <taxon>Ecdysozoa</taxon>
        <taxon>Nematoda</taxon>
        <taxon>Enoplea</taxon>
        <taxon>Dorylaimia</taxon>
        <taxon>Trichinellida</taxon>
        <taxon>Trichinellidae</taxon>
        <taxon>Trichinella</taxon>
    </lineage>
</organism>
<protein>
    <submittedName>
        <fullName evidence="1">Uncharacterized protein</fullName>
    </submittedName>
</protein>
<accession>A0A0V0UCT8</accession>
<dbReference type="AlphaFoldDB" id="A0A0V0UCT8"/>
<gene>
    <name evidence="1" type="ORF">T05_6791</name>
</gene>
<evidence type="ECO:0000313" key="1">
    <source>
        <dbReference type="EMBL" id="KRX49072.1"/>
    </source>
</evidence>
<sequence>MRICTIDVKLFDINGPGQRLTRAYVTSLPFTQLGTSTNKYSKNLEQTETKVFFKLVYLNTLDRHYFYLIYFHKVDRLVETVNGFKMSDKVCTVPIPVQILFVFAVLRYG</sequence>